<gene>
    <name evidence="8" type="ORF">ACHHYP_04678</name>
</gene>
<evidence type="ECO:0000313" key="9">
    <source>
        <dbReference type="Proteomes" id="UP000243579"/>
    </source>
</evidence>
<evidence type="ECO:0000256" key="3">
    <source>
        <dbReference type="ARBA" id="ARBA00022801"/>
    </source>
</evidence>
<dbReference type="STRING" id="1202772.A0A1V9Z0J3"/>
<dbReference type="PIRSF" id="PIRSF022950">
    <property type="entry name" value="PPase_methylesterase_euk"/>
    <property type="match status" value="1"/>
</dbReference>
<keyword evidence="3 5" id="KW-0378">Hydrolase</keyword>
<evidence type="ECO:0000313" key="8">
    <source>
        <dbReference type="EMBL" id="OQR91453.1"/>
    </source>
</evidence>
<feature type="active site" evidence="6">
    <location>
        <position position="142"/>
    </location>
</feature>
<organism evidence="8 9">
    <name type="scientific">Achlya hypogyna</name>
    <name type="common">Oomycete</name>
    <name type="synonym">Protoachlya hypogyna</name>
    <dbReference type="NCBI Taxonomy" id="1202772"/>
    <lineage>
        <taxon>Eukaryota</taxon>
        <taxon>Sar</taxon>
        <taxon>Stramenopiles</taxon>
        <taxon>Oomycota</taxon>
        <taxon>Saprolegniomycetes</taxon>
        <taxon>Saprolegniales</taxon>
        <taxon>Achlyaceae</taxon>
        <taxon>Achlya</taxon>
    </lineage>
</organism>
<evidence type="ECO:0000259" key="7">
    <source>
        <dbReference type="Pfam" id="PF12697"/>
    </source>
</evidence>
<dbReference type="Pfam" id="PF12697">
    <property type="entry name" value="Abhydrolase_6"/>
    <property type="match status" value="1"/>
</dbReference>
<accession>A0A1V9Z0J3</accession>
<dbReference type="EC" id="3.1.1.-" evidence="5"/>
<dbReference type="Proteomes" id="UP000243579">
    <property type="component" value="Unassembled WGS sequence"/>
</dbReference>
<dbReference type="EMBL" id="JNBR01000531">
    <property type="protein sequence ID" value="OQR91453.1"/>
    <property type="molecule type" value="Genomic_DNA"/>
</dbReference>
<comment type="similarity">
    <text evidence="1 5">Belongs to the AB hydrolase superfamily.</text>
</comment>
<evidence type="ECO:0000256" key="1">
    <source>
        <dbReference type="ARBA" id="ARBA00008645"/>
    </source>
</evidence>
<dbReference type="InterPro" id="IPR029058">
    <property type="entry name" value="AB_hydrolase_fold"/>
</dbReference>
<keyword evidence="2 5" id="KW-0719">Serine esterase</keyword>
<dbReference type="InterPro" id="IPR016812">
    <property type="entry name" value="PPase_methylesterase_euk"/>
</dbReference>
<proteinExistence type="inferred from homology"/>
<dbReference type="GO" id="GO:0051723">
    <property type="term" value="F:protein methylesterase activity"/>
    <property type="evidence" value="ECO:0007669"/>
    <property type="project" value="UniProtKB-EC"/>
</dbReference>
<evidence type="ECO:0000256" key="5">
    <source>
        <dbReference type="PIRNR" id="PIRNR022950"/>
    </source>
</evidence>
<reference evidence="8 9" key="1">
    <citation type="journal article" date="2014" name="Genome Biol. Evol.">
        <title>The secreted proteins of Achlya hypogyna and Thraustotheca clavata identify the ancestral oomycete secretome and reveal gene acquisitions by horizontal gene transfer.</title>
        <authorList>
            <person name="Misner I."/>
            <person name="Blouin N."/>
            <person name="Leonard G."/>
            <person name="Richards T.A."/>
            <person name="Lane C.E."/>
        </authorList>
    </citation>
    <scope>NUCLEOTIDE SEQUENCE [LARGE SCALE GENOMIC DNA]</scope>
    <source>
        <strain evidence="8 9">ATCC 48635</strain>
    </source>
</reference>
<protein>
    <recommendedName>
        <fullName evidence="5">Protein phosphatase methylesterase 1</fullName>
        <shortName evidence="5">PME-1</shortName>
        <ecNumber evidence="5">3.1.1.-</ecNumber>
    </recommendedName>
</protein>
<name>A0A1V9Z0J3_ACHHY</name>
<evidence type="ECO:0000256" key="4">
    <source>
        <dbReference type="ARBA" id="ARBA00049203"/>
    </source>
</evidence>
<dbReference type="OrthoDB" id="194865at2759"/>
<keyword evidence="9" id="KW-1185">Reference proteome</keyword>
<evidence type="ECO:0000256" key="6">
    <source>
        <dbReference type="PIRSR" id="PIRSR022950-1"/>
    </source>
</evidence>
<dbReference type="InterPro" id="IPR000073">
    <property type="entry name" value="AB_hydrolase_1"/>
</dbReference>
<comment type="function">
    <text evidence="5">Demethylates proteins that have been reversibly carboxymethylated.</text>
</comment>
<feature type="active site" evidence="6">
    <location>
        <position position="267"/>
    </location>
</feature>
<evidence type="ECO:0000256" key="2">
    <source>
        <dbReference type="ARBA" id="ARBA00022487"/>
    </source>
</evidence>
<dbReference type="Gene3D" id="3.40.50.1820">
    <property type="entry name" value="alpha/beta hydrolase"/>
    <property type="match status" value="1"/>
</dbReference>
<dbReference type="PANTHER" id="PTHR14189:SF0">
    <property type="entry name" value="PROTEIN PHOSPHATASE METHYLESTERASE 1"/>
    <property type="match status" value="1"/>
</dbReference>
<feature type="active site" evidence="6">
    <location>
        <position position="117"/>
    </location>
</feature>
<dbReference type="SUPFAM" id="SSF53474">
    <property type="entry name" value="alpha/beta-Hydrolases"/>
    <property type="match status" value="1"/>
</dbReference>
<comment type="caution">
    <text evidence="8">The sequence shown here is derived from an EMBL/GenBank/DDBJ whole genome shotgun (WGS) entry which is preliminary data.</text>
</comment>
<comment type="catalytic activity">
    <reaction evidence="4">
        <text>[phosphatase 2A protein]-C-terminal L-leucine methyl ester + H2O = [phosphatase 2A protein]-C-terminal L-leucine + methanol + H(+)</text>
        <dbReference type="Rhea" id="RHEA:48548"/>
        <dbReference type="Rhea" id="RHEA-COMP:12134"/>
        <dbReference type="Rhea" id="RHEA-COMP:12135"/>
        <dbReference type="ChEBI" id="CHEBI:15377"/>
        <dbReference type="ChEBI" id="CHEBI:15378"/>
        <dbReference type="ChEBI" id="CHEBI:17790"/>
        <dbReference type="ChEBI" id="CHEBI:90516"/>
        <dbReference type="ChEBI" id="CHEBI:90517"/>
        <dbReference type="EC" id="3.1.1.89"/>
    </reaction>
</comment>
<feature type="domain" description="AB hydrolase-1" evidence="7">
    <location>
        <begin position="35"/>
        <end position="280"/>
    </location>
</feature>
<dbReference type="AlphaFoldDB" id="A0A1V9Z0J3"/>
<dbReference type="PANTHER" id="PTHR14189">
    <property type="entry name" value="PROTEIN PHOSPHATASE METHYLESTERASE-1 RELATED"/>
    <property type="match status" value="1"/>
</dbReference>
<sequence length="317" mass="34450">MADPRWAQYYDRCEDVDVDGDIFRVYLAGTEGPVVVLLHGGGHTGLTWALTTKLLKQHCRVVAPDFRGHGESHTRNDSDLSEATLVADTIHVLQRLLPSEHPDATERGSPLVLVGHSMGGAIAIRVASSAQLKTLVGMVVIDVVEGTALAALSHMQAVLANRPESFASHDEAIQWSLQTGAVRNAESARVSIPSQVVGAGDRFVWRTDLRASAPYWKGWFTGISELFLGTTLPKVLLLAGTDRLDTALTRGQMQGKFQLLLMYGSGHVIQEDCPDKTADALLEFCGRLVPMTGLRTQKDILAEKLAKARNLMPRGHT</sequence>